<evidence type="ECO:0000313" key="5">
    <source>
        <dbReference type="Proteomes" id="UP001290462"/>
    </source>
</evidence>
<feature type="transmembrane region" description="Helical" evidence="2">
    <location>
        <begin position="20"/>
        <end position="45"/>
    </location>
</feature>
<sequence length="300" mass="33479">MNRQRNIFRNKKGSNSNRSISAIGFSLVAFIFGPVISLFLVFGITTILNMKLGLNELITTTPYNMIISMLGYPIILYLLIIINSKLYDGDLSKFGFSSKRKYVRILKGIGLGIGLVVGLYLLSLIFLALYSITNNKFNFLIMFLFVIGFFIQGMVEEILMRSIIMNEICNKSNAAIAILTNSLLFSLLHLSAPGVTALSFFNLFLFGIMFSLIYYITNDMWLTGFAHAAWNITLGVILGTEISGQVIENSLFRTSSTPYKSLLSGGDFGLEGGLIMTIFTTFVILTLIFSTKIIKTKRSW</sequence>
<feature type="transmembrane region" description="Helical" evidence="2">
    <location>
        <begin position="65"/>
        <end position="87"/>
    </location>
</feature>
<dbReference type="GO" id="GO:0008237">
    <property type="term" value="F:metallopeptidase activity"/>
    <property type="evidence" value="ECO:0007669"/>
    <property type="project" value="UniProtKB-KW"/>
</dbReference>
<dbReference type="EC" id="3.4.-.-" evidence="4"/>
<feature type="transmembrane region" description="Helical" evidence="2">
    <location>
        <begin position="172"/>
        <end position="191"/>
    </location>
</feature>
<proteinExistence type="inferred from homology"/>
<feature type="transmembrane region" description="Helical" evidence="2">
    <location>
        <begin position="108"/>
        <end position="133"/>
    </location>
</feature>
<keyword evidence="2" id="KW-0472">Membrane</keyword>
<name>A0AAW9K5R4_CARML</name>
<dbReference type="InterPro" id="IPR003675">
    <property type="entry name" value="Rce1/LyrA-like_dom"/>
</dbReference>
<comment type="caution">
    <text evidence="4">The sequence shown here is derived from an EMBL/GenBank/DDBJ whole genome shotgun (WGS) entry which is preliminary data.</text>
</comment>
<comment type="similarity">
    <text evidence="1">Belongs to the UPF0177 family.</text>
</comment>
<reference evidence="4" key="1">
    <citation type="submission" date="2023-08" db="EMBL/GenBank/DDBJ databases">
        <title>Genomic characterization of piscicolin 126 produced by Carnobacterium maltaromaticum CM22 strain isolated from salmon (Salmo salar).</title>
        <authorList>
            <person name="Gonzalez-Gragera E."/>
            <person name="Garcia-Lopez J.D."/>
            <person name="Teso-Perez C."/>
            <person name="Gimenez-Hernandez I."/>
            <person name="Peralta-Sanchez J.M."/>
            <person name="Valdivia E."/>
            <person name="Montalban-Lopez M."/>
            <person name="Martin-Platero A.M."/>
            <person name="Banos A."/>
            <person name="Martinez-Bueno M."/>
        </authorList>
    </citation>
    <scope>NUCLEOTIDE SEQUENCE</scope>
    <source>
        <strain evidence="4">CM22</strain>
    </source>
</reference>
<dbReference type="Pfam" id="PF02517">
    <property type="entry name" value="Rce1-like"/>
    <property type="match status" value="1"/>
</dbReference>
<feature type="transmembrane region" description="Helical" evidence="2">
    <location>
        <begin position="228"/>
        <end position="248"/>
    </location>
</feature>
<evidence type="ECO:0000256" key="1">
    <source>
        <dbReference type="ARBA" id="ARBA00009067"/>
    </source>
</evidence>
<evidence type="ECO:0000313" key="4">
    <source>
        <dbReference type="EMBL" id="MDZ5759925.1"/>
    </source>
</evidence>
<feature type="transmembrane region" description="Helical" evidence="2">
    <location>
        <begin position="268"/>
        <end position="289"/>
    </location>
</feature>
<dbReference type="EMBL" id="JAVBVO010000004">
    <property type="protein sequence ID" value="MDZ5759925.1"/>
    <property type="molecule type" value="Genomic_DNA"/>
</dbReference>
<keyword evidence="2" id="KW-1133">Transmembrane helix</keyword>
<keyword evidence="4" id="KW-0645">Protease</keyword>
<keyword evidence="4" id="KW-0482">Metalloprotease</keyword>
<feature type="domain" description="CAAX prenyl protease 2/Lysostaphin resistance protein A-like" evidence="3">
    <location>
        <begin position="141"/>
        <end position="232"/>
    </location>
</feature>
<dbReference type="PANTHER" id="PTHR39430:SF1">
    <property type="entry name" value="PROTEASE"/>
    <property type="match status" value="1"/>
</dbReference>
<organism evidence="4 5">
    <name type="scientific">Carnobacterium maltaromaticum</name>
    <name type="common">Carnobacterium piscicola</name>
    <dbReference type="NCBI Taxonomy" id="2751"/>
    <lineage>
        <taxon>Bacteria</taxon>
        <taxon>Bacillati</taxon>
        <taxon>Bacillota</taxon>
        <taxon>Bacilli</taxon>
        <taxon>Lactobacillales</taxon>
        <taxon>Carnobacteriaceae</taxon>
        <taxon>Carnobacterium</taxon>
    </lineage>
</organism>
<dbReference type="PANTHER" id="PTHR39430">
    <property type="entry name" value="MEMBRANE-ASSOCIATED PROTEASE-RELATED"/>
    <property type="match status" value="1"/>
</dbReference>
<dbReference type="AlphaFoldDB" id="A0AAW9K5R4"/>
<protein>
    <submittedName>
        <fullName evidence="4">CPBP family intramembrane metalloprotease</fullName>
        <ecNumber evidence="4">3.4.-.-</ecNumber>
    </submittedName>
</protein>
<keyword evidence="2" id="KW-0812">Transmembrane</keyword>
<gene>
    <name evidence="4" type="ORF">RAK27_14780</name>
</gene>
<dbReference type="GO" id="GO:0080120">
    <property type="term" value="P:CAAX-box protein maturation"/>
    <property type="evidence" value="ECO:0007669"/>
    <property type="project" value="UniProtKB-ARBA"/>
</dbReference>
<evidence type="ECO:0000259" key="3">
    <source>
        <dbReference type="Pfam" id="PF02517"/>
    </source>
</evidence>
<dbReference type="RefSeq" id="WP_317912780.1">
    <property type="nucleotide sequence ID" value="NZ_JAVBVO010000004.1"/>
</dbReference>
<dbReference type="Proteomes" id="UP001290462">
    <property type="component" value="Unassembled WGS sequence"/>
</dbReference>
<feature type="transmembrane region" description="Helical" evidence="2">
    <location>
        <begin position="139"/>
        <end position="160"/>
    </location>
</feature>
<evidence type="ECO:0000256" key="2">
    <source>
        <dbReference type="SAM" id="Phobius"/>
    </source>
</evidence>
<dbReference type="GO" id="GO:0004175">
    <property type="term" value="F:endopeptidase activity"/>
    <property type="evidence" value="ECO:0007669"/>
    <property type="project" value="UniProtKB-ARBA"/>
</dbReference>
<accession>A0AAW9K5R4</accession>
<keyword evidence="4" id="KW-0378">Hydrolase</keyword>
<feature type="transmembrane region" description="Helical" evidence="2">
    <location>
        <begin position="197"/>
        <end position="216"/>
    </location>
</feature>